<dbReference type="Proteomes" id="UP000215335">
    <property type="component" value="Unassembled WGS sequence"/>
</dbReference>
<organism evidence="1 2">
    <name type="scientific">Trichomalopsis sarcophagae</name>
    <dbReference type="NCBI Taxonomy" id="543379"/>
    <lineage>
        <taxon>Eukaryota</taxon>
        <taxon>Metazoa</taxon>
        <taxon>Ecdysozoa</taxon>
        <taxon>Arthropoda</taxon>
        <taxon>Hexapoda</taxon>
        <taxon>Insecta</taxon>
        <taxon>Pterygota</taxon>
        <taxon>Neoptera</taxon>
        <taxon>Endopterygota</taxon>
        <taxon>Hymenoptera</taxon>
        <taxon>Apocrita</taxon>
        <taxon>Proctotrupomorpha</taxon>
        <taxon>Chalcidoidea</taxon>
        <taxon>Pteromalidae</taxon>
        <taxon>Pteromalinae</taxon>
        <taxon>Trichomalopsis</taxon>
    </lineage>
</organism>
<accession>A0A232F316</accession>
<dbReference type="EMBL" id="NNAY01001174">
    <property type="protein sequence ID" value="OXU24878.1"/>
    <property type="molecule type" value="Genomic_DNA"/>
</dbReference>
<reference evidence="1 2" key="1">
    <citation type="journal article" date="2017" name="Curr. Biol.">
        <title>The Evolution of Venom by Co-option of Single-Copy Genes.</title>
        <authorList>
            <person name="Martinson E.O."/>
            <person name="Mrinalini"/>
            <person name="Kelkar Y.D."/>
            <person name="Chang C.H."/>
            <person name="Werren J.H."/>
        </authorList>
    </citation>
    <scope>NUCLEOTIDE SEQUENCE [LARGE SCALE GENOMIC DNA]</scope>
    <source>
        <strain evidence="1 2">Alberta</strain>
        <tissue evidence="1">Whole body</tissue>
    </source>
</reference>
<keyword evidence="2" id="KW-1185">Reference proteome</keyword>
<proteinExistence type="predicted"/>
<dbReference type="AlphaFoldDB" id="A0A232F316"/>
<name>A0A232F316_9HYME</name>
<protein>
    <submittedName>
        <fullName evidence="1">Uncharacterized protein</fullName>
    </submittedName>
</protein>
<gene>
    <name evidence="1" type="ORF">TSAR_011922</name>
</gene>
<evidence type="ECO:0000313" key="1">
    <source>
        <dbReference type="EMBL" id="OXU24878.1"/>
    </source>
</evidence>
<comment type="caution">
    <text evidence="1">The sequence shown here is derived from an EMBL/GenBank/DDBJ whole genome shotgun (WGS) entry which is preliminary data.</text>
</comment>
<sequence>MDVLFIFEPIKSRTEDYSRSATKKTTTFNPHNLYNEKLKFFDSFLSATGIEGLILSAENNISLETVKSLRHASVPYTSLREVNNTYISESLDQSSSLLYFATNVREELKRMKRHFDSITTNGVQGQNVENYQAVITFKEGVRKIEVIDGRTPDNIEELLLPLLEKSKSRVNVTECVDQ</sequence>
<evidence type="ECO:0000313" key="2">
    <source>
        <dbReference type="Proteomes" id="UP000215335"/>
    </source>
</evidence>